<dbReference type="EMBL" id="KZ293656">
    <property type="protein sequence ID" value="PBK93563.1"/>
    <property type="molecule type" value="Genomic_DNA"/>
</dbReference>
<sequence length="78" mass="8756">MRRSARMAGAPSKRKSLPEPESDRGQSDENIEKEHDFGGHSEVTKPHLAKRRRISSNTTGTKKATKITQGKRKRTGKK</sequence>
<name>A0A2H3DZ29_ARMGA</name>
<protein>
    <submittedName>
        <fullName evidence="2">Uncharacterized protein</fullName>
    </submittedName>
</protein>
<keyword evidence="3" id="KW-1185">Reference proteome</keyword>
<evidence type="ECO:0000313" key="2">
    <source>
        <dbReference type="EMBL" id="PBK93563.1"/>
    </source>
</evidence>
<dbReference type="Proteomes" id="UP000217790">
    <property type="component" value="Unassembled WGS sequence"/>
</dbReference>
<evidence type="ECO:0000313" key="3">
    <source>
        <dbReference type="Proteomes" id="UP000217790"/>
    </source>
</evidence>
<evidence type="ECO:0000256" key="1">
    <source>
        <dbReference type="SAM" id="MobiDB-lite"/>
    </source>
</evidence>
<feature type="compositionally biased region" description="Basic and acidic residues" evidence="1">
    <location>
        <begin position="16"/>
        <end position="45"/>
    </location>
</feature>
<gene>
    <name evidence="2" type="ORF">ARMGADRAFT_127966</name>
</gene>
<dbReference type="AlphaFoldDB" id="A0A2H3DZ29"/>
<dbReference type="InParanoid" id="A0A2H3DZ29"/>
<feature type="compositionally biased region" description="Basic residues" evidence="1">
    <location>
        <begin position="63"/>
        <end position="78"/>
    </location>
</feature>
<reference evidence="3" key="1">
    <citation type="journal article" date="2017" name="Nat. Ecol. Evol.">
        <title>Genome expansion and lineage-specific genetic innovations in the forest pathogenic fungi Armillaria.</title>
        <authorList>
            <person name="Sipos G."/>
            <person name="Prasanna A.N."/>
            <person name="Walter M.C."/>
            <person name="O'Connor E."/>
            <person name="Balint B."/>
            <person name="Krizsan K."/>
            <person name="Kiss B."/>
            <person name="Hess J."/>
            <person name="Varga T."/>
            <person name="Slot J."/>
            <person name="Riley R."/>
            <person name="Boka B."/>
            <person name="Rigling D."/>
            <person name="Barry K."/>
            <person name="Lee J."/>
            <person name="Mihaltcheva S."/>
            <person name="LaButti K."/>
            <person name="Lipzen A."/>
            <person name="Waldron R."/>
            <person name="Moloney N.M."/>
            <person name="Sperisen C."/>
            <person name="Kredics L."/>
            <person name="Vagvoelgyi C."/>
            <person name="Patrignani A."/>
            <person name="Fitzpatrick D."/>
            <person name="Nagy I."/>
            <person name="Doyle S."/>
            <person name="Anderson J.B."/>
            <person name="Grigoriev I.V."/>
            <person name="Gueldener U."/>
            <person name="Muensterkoetter M."/>
            <person name="Nagy L.G."/>
        </authorList>
    </citation>
    <scope>NUCLEOTIDE SEQUENCE [LARGE SCALE GENOMIC DNA]</scope>
    <source>
        <strain evidence="3">Ar21-2</strain>
    </source>
</reference>
<organism evidence="2 3">
    <name type="scientific">Armillaria gallica</name>
    <name type="common">Bulbous honey fungus</name>
    <name type="synonym">Armillaria bulbosa</name>
    <dbReference type="NCBI Taxonomy" id="47427"/>
    <lineage>
        <taxon>Eukaryota</taxon>
        <taxon>Fungi</taxon>
        <taxon>Dikarya</taxon>
        <taxon>Basidiomycota</taxon>
        <taxon>Agaricomycotina</taxon>
        <taxon>Agaricomycetes</taxon>
        <taxon>Agaricomycetidae</taxon>
        <taxon>Agaricales</taxon>
        <taxon>Marasmiineae</taxon>
        <taxon>Physalacriaceae</taxon>
        <taxon>Armillaria</taxon>
    </lineage>
</organism>
<feature type="region of interest" description="Disordered" evidence="1">
    <location>
        <begin position="1"/>
        <end position="78"/>
    </location>
</feature>
<dbReference type="STRING" id="47427.A0A2H3DZ29"/>
<proteinExistence type="predicted"/>
<accession>A0A2H3DZ29</accession>